<feature type="domain" description="Alpha/beta hydrolase fold-3" evidence="2">
    <location>
        <begin position="103"/>
        <end position="322"/>
    </location>
</feature>
<dbReference type="PANTHER" id="PTHR48081:SF8">
    <property type="entry name" value="ALPHA_BETA HYDROLASE FOLD-3 DOMAIN-CONTAINING PROTEIN-RELATED"/>
    <property type="match status" value="1"/>
</dbReference>
<dbReference type="GO" id="GO:0016787">
    <property type="term" value="F:hydrolase activity"/>
    <property type="evidence" value="ECO:0007669"/>
    <property type="project" value="UniProtKB-KW"/>
</dbReference>
<dbReference type="AlphaFoldDB" id="A0A438NBH4"/>
<dbReference type="SUPFAM" id="SSF53474">
    <property type="entry name" value="alpha/beta-Hydrolases"/>
    <property type="match status" value="1"/>
</dbReference>
<dbReference type="InterPro" id="IPR050300">
    <property type="entry name" value="GDXG_lipolytic_enzyme"/>
</dbReference>
<name>A0A438NBH4_EXOME</name>
<accession>A0A438NBH4</accession>
<dbReference type="Pfam" id="PF07859">
    <property type="entry name" value="Abhydrolase_3"/>
    <property type="match status" value="1"/>
</dbReference>
<protein>
    <recommendedName>
        <fullName evidence="2">Alpha/beta hydrolase fold-3 domain-containing protein</fullName>
    </recommendedName>
</protein>
<proteinExistence type="predicted"/>
<evidence type="ECO:0000313" key="4">
    <source>
        <dbReference type="Proteomes" id="UP000288859"/>
    </source>
</evidence>
<evidence type="ECO:0000259" key="2">
    <source>
        <dbReference type="Pfam" id="PF07859"/>
    </source>
</evidence>
<dbReference type="Proteomes" id="UP000288859">
    <property type="component" value="Unassembled WGS sequence"/>
</dbReference>
<organism evidence="3 4">
    <name type="scientific">Exophiala mesophila</name>
    <name type="common">Black yeast-like fungus</name>
    <dbReference type="NCBI Taxonomy" id="212818"/>
    <lineage>
        <taxon>Eukaryota</taxon>
        <taxon>Fungi</taxon>
        <taxon>Dikarya</taxon>
        <taxon>Ascomycota</taxon>
        <taxon>Pezizomycotina</taxon>
        <taxon>Eurotiomycetes</taxon>
        <taxon>Chaetothyriomycetidae</taxon>
        <taxon>Chaetothyriales</taxon>
        <taxon>Herpotrichiellaceae</taxon>
        <taxon>Exophiala</taxon>
    </lineage>
</organism>
<dbReference type="EMBL" id="NAJM01000010">
    <property type="protein sequence ID" value="RVX72950.1"/>
    <property type="molecule type" value="Genomic_DNA"/>
</dbReference>
<comment type="caution">
    <text evidence="3">The sequence shown here is derived from an EMBL/GenBank/DDBJ whole genome shotgun (WGS) entry which is preliminary data.</text>
</comment>
<gene>
    <name evidence="3" type="ORF">B0A52_03303</name>
</gene>
<dbReference type="Gene3D" id="3.40.50.1820">
    <property type="entry name" value="alpha/beta hydrolase"/>
    <property type="match status" value="1"/>
</dbReference>
<evidence type="ECO:0000256" key="1">
    <source>
        <dbReference type="ARBA" id="ARBA00022801"/>
    </source>
</evidence>
<evidence type="ECO:0000313" key="3">
    <source>
        <dbReference type="EMBL" id="RVX72950.1"/>
    </source>
</evidence>
<dbReference type="PANTHER" id="PTHR48081">
    <property type="entry name" value="AB HYDROLASE SUPERFAMILY PROTEIN C4A8.06C"/>
    <property type="match status" value="1"/>
</dbReference>
<sequence length="347" mass="38873">MATKTITQPLLNSIPDELASRFDPVYVEYYNKYNVGRLATHQVDIREYRANPLKYTILYGRADGGEVFRVTEQKCAVKDGEINVRIFEPGPMSVDEPLRPAYVNYHGGGWTFGSLAMDDPYCRMICREVGAVCFDIEYRLAPEHPFPTPVEDAWTALQWVFETKAQEFHVDVKRIAIGGVSAGGHLSAVMGHMARDAGLPLAFQILSVPGVDLNTVLPNGEIRPDNPWKSYRELEHTAALPVPRITYVLNHFLGNPRQKGVEEDWRVSPLHSPNFKNLAPALVITAELDPLRDEGAAYAEKLKSNGNKVEHIMFKGVPHPFMQLDAILDAGKQYNVETIRALKAALY</sequence>
<keyword evidence="1" id="KW-0378">Hydrolase</keyword>
<dbReference type="InterPro" id="IPR029058">
    <property type="entry name" value="AB_hydrolase_fold"/>
</dbReference>
<dbReference type="VEuPathDB" id="FungiDB:PV10_07987"/>
<reference evidence="3 4" key="1">
    <citation type="submission" date="2017-03" db="EMBL/GenBank/DDBJ databases">
        <title>Genomes of endolithic fungi from Antarctica.</title>
        <authorList>
            <person name="Coleine C."/>
            <person name="Masonjones S."/>
            <person name="Stajich J.E."/>
        </authorList>
    </citation>
    <scope>NUCLEOTIDE SEQUENCE [LARGE SCALE GENOMIC DNA]</scope>
    <source>
        <strain evidence="3 4">CCFEE 6314</strain>
    </source>
</reference>
<dbReference type="OrthoDB" id="408631at2759"/>
<dbReference type="InterPro" id="IPR013094">
    <property type="entry name" value="AB_hydrolase_3"/>
</dbReference>